<dbReference type="InterPro" id="IPR016161">
    <property type="entry name" value="Ald_DH/histidinol_DH"/>
</dbReference>
<reference evidence="4" key="1">
    <citation type="submission" date="2016-10" db="EMBL/GenBank/DDBJ databases">
        <authorList>
            <person name="Varghese N."/>
            <person name="Submissions S."/>
        </authorList>
    </citation>
    <scope>NUCLEOTIDE SEQUENCE [LARGE SCALE GENOMIC DNA]</scope>
    <source>
        <strain evidence="4">ATCC 25963</strain>
    </source>
</reference>
<dbReference type="OrthoDB" id="9759612at2"/>
<dbReference type="STRING" id="54.SAMN02745121_03742"/>
<keyword evidence="4" id="KW-1185">Reference proteome</keyword>
<dbReference type="Pfam" id="PF00171">
    <property type="entry name" value="Aldedh"/>
    <property type="match status" value="1"/>
</dbReference>
<dbReference type="RefSeq" id="WP_096332723.1">
    <property type="nucleotide sequence ID" value="NZ_FOMX01000011.1"/>
</dbReference>
<evidence type="ECO:0000313" key="4">
    <source>
        <dbReference type="Proteomes" id="UP000199400"/>
    </source>
</evidence>
<dbReference type="AlphaFoldDB" id="A0A1I1ZBV8"/>
<protein>
    <submittedName>
        <fullName evidence="3">3,4-dehydroadipyl-CoA semialdehyde dehydrogenase</fullName>
    </submittedName>
</protein>
<dbReference type="InterPro" id="IPR015590">
    <property type="entry name" value="Aldehyde_DH_dom"/>
</dbReference>
<name>A0A1I1ZBV8_9BACT</name>
<evidence type="ECO:0000313" key="3">
    <source>
        <dbReference type="EMBL" id="SFE29177.1"/>
    </source>
</evidence>
<accession>A0A1I1ZBV8</accession>
<evidence type="ECO:0000256" key="1">
    <source>
        <dbReference type="ARBA" id="ARBA00023002"/>
    </source>
</evidence>
<dbReference type="Gene3D" id="3.40.605.10">
    <property type="entry name" value="Aldehyde Dehydrogenase, Chain A, domain 1"/>
    <property type="match status" value="1"/>
</dbReference>
<dbReference type="InterPro" id="IPR016162">
    <property type="entry name" value="Ald_DH_N"/>
</dbReference>
<dbReference type="Proteomes" id="UP000199400">
    <property type="component" value="Unassembled WGS sequence"/>
</dbReference>
<dbReference type="InterPro" id="IPR016163">
    <property type="entry name" value="Ald_DH_C"/>
</dbReference>
<dbReference type="EMBL" id="FOMX01000011">
    <property type="protein sequence ID" value="SFE29177.1"/>
    <property type="molecule type" value="Genomic_DNA"/>
</dbReference>
<keyword evidence="1" id="KW-0560">Oxidoreductase</keyword>
<feature type="domain" description="Aldehyde dehydrogenase" evidence="2">
    <location>
        <begin position="12"/>
        <end position="506"/>
    </location>
</feature>
<dbReference type="PANTHER" id="PTHR43111">
    <property type="entry name" value="ALDEHYDE DEHYDROGENASE B-RELATED"/>
    <property type="match status" value="1"/>
</dbReference>
<proteinExistence type="predicted"/>
<dbReference type="PANTHER" id="PTHR43111:SF1">
    <property type="entry name" value="ALDEHYDE DEHYDROGENASE B-RELATED"/>
    <property type="match status" value="1"/>
</dbReference>
<dbReference type="GO" id="GO:0016620">
    <property type="term" value="F:oxidoreductase activity, acting on the aldehyde or oxo group of donors, NAD or NADP as acceptor"/>
    <property type="evidence" value="ECO:0007669"/>
    <property type="project" value="InterPro"/>
</dbReference>
<organism evidence="3 4">
    <name type="scientific">Nannocystis exedens</name>
    <dbReference type="NCBI Taxonomy" id="54"/>
    <lineage>
        <taxon>Bacteria</taxon>
        <taxon>Pseudomonadati</taxon>
        <taxon>Myxococcota</taxon>
        <taxon>Polyangia</taxon>
        <taxon>Nannocystales</taxon>
        <taxon>Nannocystaceae</taxon>
        <taxon>Nannocystis</taxon>
    </lineage>
</organism>
<gene>
    <name evidence="3" type="ORF">SAMN02745121_03742</name>
</gene>
<dbReference type="SUPFAM" id="SSF53720">
    <property type="entry name" value="ALDH-like"/>
    <property type="match status" value="1"/>
</dbReference>
<evidence type="ECO:0000259" key="2">
    <source>
        <dbReference type="Pfam" id="PF00171"/>
    </source>
</evidence>
<sequence length="522" mass="54388">MRVIESFLNGAWQSADGPKTMLVNPATEEVLAEAASARGLGDAVRHAREVGGPALRAMSFRQRGALLQAIAKLLHAHREELLDLAVVSGGNTRGDAKFDVDGGLGVLAAYAELAESLPESPWLVEGEPAVVVRTSKVRVQHLLQPRHGVAVHINAFNFPAWGMLGKAAVAWLAGMPVVSKPATSTSLLAHRIAELVLAANILPPGAFQILIGSVGDLLDHLGPQDVVAFTGSADTGAKIRGHRNVLAHGVRVNVEADSLNSVVLGPDVQEGSELWDLVVRDAVTELTQKTGQKCTATRRILVPEAALPALRDALEARLGERAAQTGNPLSKSVKMGPLSTAQQLADARAGVAALRERARIVRGDPQRGEFVDVPAGKGFFLEPILLEADAAAVLDRSAVFHRVEVFAPVATLLPYDGSVAQAAAIVGFGGGSLVSTVYSDDREYVARAVAELGPQLGRLVLSDEKGAGGSFSPGGVFPQAQHGGPGRAGGGAELGGRLGLELYMQRTAVQGGASQLARLFGG</sequence>
<dbReference type="NCBIfam" id="NF008868">
    <property type="entry name" value="PRK11903.1"/>
    <property type="match status" value="1"/>
</dbReference>
<dbReference type="Gene3D" id="3.40.309.10">
    <property type="entry name" value="Aldehyde Dehydrogenase, Chain A, domain 2"/>
    <property type="match status" value="1"/>
</dbReference>